<keyword evidence="1" id="KW-0472">Membrane</keyword>
<sequence>MKNNELHPLLQVFLVLLFVSFFTMFFVAFGIKYLPSNDFNTFRTKYEVALHLVMALSAVSVMLFIYFNLRNRANKNRARRYENTPLFHWHYETLYWQSFKAKEFKKKGFFYFLKILLIWVPIGSFLFFLYKVADPMLSIILALFILILTIPILPFTLGTFIHELKNQLFQNKYEVKIYKNGLSINEAYYPYNHYINSNHNLRLLEVEKLNLYGTSCLKFVIKKTFYSSPSPDGGDFGSVMKRTSHLFIPIPKNQAIDINNIKAYMMR</sequence>
<evidence type="ECO:0000256" key="1">
    <source>
        <dbReference type="SAM" id="Phobius"/>
    </source>
</evidence>
<keyword evidence="1" id="KW-1133">Transmembrane helix</keyword>
<reference evidence="2 3" key="1">
    <citation type="submission" date="2024-04" db="EMBL/GenBank/DDBJ databases">
        <title>Novel genus in family Flammeovirgaceae.</title>
        <authorList>
            <person name="Nguyen T.H."/>
            <person name="Vuong T.Q."/>
            <person name="Le H."/>
            <person name="Kim S.-G."/>
        </authorList>
    </citation>
    <scope>NUCLEOTIDE SEQUENCE [LARGE SCALE GENOMIC DNA]</scope>
    <source>
        <strain evidence="2 3">JCM 23209</strain>
    </source>
</reference>
<keyword evidence="1" id="KW-0812">Transmembrane</keyword>
<gene>
    <name evidence="2" type="ORF">AAG747_12685</name>
</gene>
<evidence type="ECO:0000313" key="3">
    <source>
        <dbReference type="Proteomes" id="UP001403385"/>
    </source>
</evidence>
<keyword evidence="3" id="KW-1185">Reference proteome</keyword>
<comment type="caution">
    <text evidence="2">The sequence shown here is derived from an EMBL/GenBank/DDBJ whole genome shotgun (WGS) entry which is preliminary data.</text>
</comment>
<organism evidence="2 3">
    <name type="scientific">Rapidithrix thailandica</name>
    <dbReference type="NCBI Taxonomy" id="413964"/>
    <lineage>
        <taxon>Bacteria</taxon>
        <taxon>Pseudomonadati</taxon>
        <taxon>Bacteroidota</taxon>
        <taxon>Cytophagia</taxon>
        <taxon>Cytophagales</taxon>
        <taxon>Flammeovirgaceae</taxon>
        <taxon>Rapidithrix</taxon>
    </lineage>
</organism>
<dbReference type="Proteomes" id="UP001403385">
    <property type="component" value="Unassembled WGS sequence"/>
</dbReference>
<proteinExistence type="predicted"/>
<dbReference type="RefSeq" id="WP_346821546.1">
    <property type="nucleotide sequence ID" value="NZ_JBDKWZ010000006.1"/>
</dbReference>
<evidence type="ECO:0000313" key="2">
    <source>
        <dbReference type="EMBL" id="MEN7548769.1"/>
    </source>
</evidence>
<name>A0AAW9S755_9BACT</name>
<dbReference type="AlphaFoldDB" id="A0AAW9S755"/>
<feature type="transmembrane region" description="Helical" evidence="1">
    <location>
        <begin position="109"/>
        <end position="130"/>
    </location>
</feature>
<feature type="transmembrane region" description="Helical" evidence="1">
    <location>
        <begin position="12"/>
        <end position="33"/>
    </location>
</feature>
<dbReference type="EMBL" id="JBDKWZ010000006">
    <property type="protein sequence ID" value="MEN7548769.1"/>
    <property type="molecule type" value="Genomic_DNA"/>
</dbReference>
<accession>A0AAW9S755</accession>
<feature type="transmembrane region" description="Helical" evidence="1">
    <location>
        <begin position="48"/>
        <end position="69"/>
    </location>
</feature>
<protein>
    <submittedName>
        <fullName evidence="2">Uncharacterized protein</fullName>
    </submittedName>
</protein>
<feature type="transmembrane region" description="Helical" evidence="1">
    <location>
        <begin position="136"/>
        <end position="161"/>
    </location>
</feature>